<accession>A0A7V5VF72</accession>
<dbReference type="AlphaFoldDB" id="A0A7V5VF72"/>
<feature type="signal peptide" evidence="2">
    <location>
        <begin position="1"/>
        <end position="20"/>
    </location>
</feature>
<evidence type="ECO:0000313" key="3">
    <source>
        <dbReference type="EMBL" id="HHM02704.1"/>
    </source>
</evidence>
<feature type="compositionally biased region" description="Low complexity" evidence="1">
    <location>
        <begin position="59"/>
        <end position="72"/>
    </location>
</feature>
<reference evidence="3" key="1">
    <citation type="journal article" date="2020" name="mSystems">
        <title>Genome- and Community-Level Interaction Insights into Carbon Utilization and Element Cycling Functions of Hydrothermarchaeota in Hydrothermal Sediment.</title>
        <authorList>
            <person name="Zhou Z."/>
            <person name="Liu Y."/>
            <person name="Xu W."/>
            <person name="Pan J."/>
            <person name="Luo Z.H."/>
            <person name="Li M."/>
        </authorList>
    </citation>
    <scope>NUCLEOTIDE SEQUENCE [LARGE SCALE GENOMIC DNA]</scope>
    <source>
        <strain evidence="3">HyVt-460</strain>
    </source>
</reference>
<name>A0A7V5VF72_CALAY</name>
<dbReference type="Proteomes" id="UP000885771">
    <property type="component" value="Unassembled WGS sequence"/>
</dbReference>
<comment type="caution">
    <text evidence="3">The sequence shown here is derived from an EMBL/GenBank/DDBJ whole genome shotgun (WGS) entry which is preliminary data.</text>
</comment>
<evidence type="ECO:0000256" key="2">
    <source>
        <dbReference type="SAM" id="SignalP"/>
    </source>
</evidence>
<protein>
    <submittedName>
        <fullName evidence="3">Uncharacterized protein</fullName>
    </submittedName>
</protein>
<keyword evidence="2" id="KW-0732">Signal</keyword>
<proteinExistence type="predicted"/>
<gene>
    <name evidence="3" type="ORF">ENJ15_06785</name>
</gene>
<feature type="region of interest" description="Disordered" evidence="1">
    <location>
        <begin position="40"/>
        <end position="72"/>
    </location>
</feature>
<dbReference type="EMBL" id="DRLI01000259">
    <property type="protein sequence ID" value="HHM02704.1"/>
    <property type="molecule type" value="Genomic_DNA"/>
</dbReference>
<evidence type="ECO:0000256" key="1">
    <source>
        <dbReference type="SAM" id="MobiDB-lite"/>
    </source>
</evidence>
<organism evidence="3">
    <name type="scientific">Caldithrix abyssi</name>
    <dbReference type="NCBI Taxonomy" id="187145"/>
    <lineage>
        <taxon>Bacteria</taxon>
        <taxon>Pseudomonadati</taxon>
        <taxon>Calditrichota</taxon>
        <taxon>Calditrichia</taxon>
        <taxon>Calditrichales</taxon>
        <taxon>Calditrichaceae</taxon>
        <taxon>Caldithrix</taxon>
    </lineage>
</organism>
<feature type="chain" id="PRO_5031427593" evidence="2">
    <location>
        <begin position="21"/>
        <end position="72"/>
    </location>
</feature>
<sequence length="72" mass="7368">MKKLAALVVAFVFTLTIAMAVINTAQTTITPKSGHTYSLLIGFPPPGLPKDDKKDDSGSGDSSGDSNSDGGN</sequence>